<dbReference type="InterPro" id="IPR011051">
    <property type="entry name" value="RmlC_Cupin_sf"/>
</dbReference>
<dbReference type="AlphaFoldDB" id="A0A4Q1JM89"/>
<proteinExistence type="predicted"/>
<comment type="caution">
    <text evidence="1">The sequence shown here is derived from an EMBL/GenBank/DDBJ whole genome shotgun (WGS) entry which is preliminary data.</text>
</comment>
<protein>
    <recommendedName>
        <fullName evidence="3">Cupin domain-containing protein</fullName>
    </recommendedName>
</protein>
<evidence type="ECO:0008006" key="3">
    <source>
        <dbReference type="Google" id="ProtNLM"/>
    </source>
</evidence>
<dbReference type="Gene3D" id="2.60.120.10">
    <property type="entry name" value="Jelly Rolls"/>
    <property type="match status" value="1"/>
</dbReference>
<keyword evidence="2" id="KW-1185">Reference proteome</keyword>
<name>A0A4Q1JM89_9BACT</name>
<dbReference type="RefSeq" id="WP_129254343.1">
    <property type="nucleotide sequence ID" value="NZ_SAXA01000007.1"/>
</dbReference>
<dbReference type="OrthoDB" id="1121094at2"/>
<gene>
    <name evidence="1" type="ORF">EO244_09025</name>
</gene>
<accession>A0A4Q1JM89</accession>
<evidence type="ECO:0000313" key="1">
    <source>
        <dbReference type="EMBL" id="RXQ94415.1"/>
    </source>
</evidence>
<reference evidence="1 2" key="1">
    <citation type="submission" date="2019-01" db="EMBL/GenBank/DDBJ databases">
        <title>Ancylomarina salipaludis sp. nov., isolated from a salt marsh.</title>
        <authorList>
            <person name="Yoon J.-H."/>
        </authorList>
    </citation>
    <scope>NUCLEOTIDE SEQUENCE [LARGE SCALE GENOMIC DNA]</scope>
    <source>
        <strain evidence="1 2">SHSM-M15</strain>
    </source>
</reference>
<dbReference type="Proteomes" id="UP000289703">
    <property type="component" value="Unassembled WGS sequence"/>
</dbReference>
<sequence length="104" mass="11404">MHTHKLSQEVEVTGIDKKEIYNNGTFESLIVAVKKGVVVPAQPAPAHAGLYLISGKIEFEISGLKTCVEADDFFSFSEGELHAIKALEDSKFLISRNTIEKVQA</sequence>
<evidence type="ECO:0000313" key="2">
    <source>
        <dbReference type="Proteomes" id="UP000289703"/>
    </source>
</evidence>
<organism evidence="1 2">
    <name type="scientific">Ancylomarina salipaludis</name>
    <dbReference type="NCBI Taxonomy" id="2501299"/>
    <lineage>
        <taxon>Bacteria</taxon>
        <taxon>Pseudomonadati</taxon>
        <taxon>Bacteroidota</taxon>
        <taxon>Bacteroidia</taxon>
        <taxon>Marinilabiliales</taxon>
        <taxon>Marinifilaceae</taxon>
        <taxon>Ancylomarina</taxon>
    </lineage>
</organism>
<dbReference type="SUPFAM" id="SSF51182">
    <property type="entry name" value="RmlC-like cupins"/>
    <property type="match status" value="1"/>
</dbReference>
<dbReference type="EMBL" id="SAXA01000007">
    <property type="protein sequence ID" value="RXQ94415.1"/>
    <property type="molecule type" value="Genomic_DNA"/>
</dbReference>
<dbReference type="InterPro" id="IPR014710">
    <property type="entry name" value="RmlC-like_jellyroll"/>
</dbReference>